<reference evidence="3 4" key="1">
    <citation type="submission" date="2019-07" db="EMBL/GenBank/DDBJ databases">
        <title>De Novo Assembly of kiwifruit Actinidia rufa.</title>
        <authorList>
            <person name="Sugita-Konishi S."/>
            <person name="Sato K."/>
            <person name="Mori E."/>
            <person name="Abe Y."/>
            <person name="Kisaki G."/>
            <person name="Hamano K."/>
            <person name="Suezawa K."/>
            <person name="Otani M."/>
            <person name="Fukuda T."/>
            <person name="Manabe T."/>
            <person name="Gomi K."/>
            <person name="Tabuchi M."/>
            <person name="Akimitsu K."/>
            <person name="Kataoka I."/>
        </authorList>
    </citation>
    <scope>NUCLEOTIDE SEQUENCE [LARGE SCALE GENOMIC DNA]</scope>
    <source>
        <strain evidence="4">cv. Fuchu</strain>
    </source>
</reference>
<dbReference type="SUPFAM" id="SSF48452">
    <property type="entry name" value="TPR-like"/>
    <property type="match status" value="1"/>
</dbReference>
<dbReference type="NCBIfam" id="TIGR00756">
    <property type="entry name" value="PPR"/>
    <property type="match status" value="2"/>
</dbReference>
<feature type="repeat" description="PPR" evidence="2">
    <location>
        <begin position="224"/>
        <end position="258"/>
    </location>
</feature>
<name>A0A7J0G1E4_9ERIC</name>
<feature type="repeat" description="PPR" evidence="2">
    <location>
        <begin position="15"/>
        <end position="49"/>
    </location>
</feature>
<sequence length="278" mass="31555">MDLCRKVFDEMPQRDVVSWTVMITGYREAGKFDDALTAFEQMQYAGVRPNEVTMVNALTACSNTGALDVGIRIHDFIKRSGWQLDVILGTSLIHMVSFGQERGEEAVWWFFRMEQEGIKPDEVTLLGVLCACSHCGLIQMAEPIFRSLTDGKYEFEPGIKHYACMVDLFARSGHVEEALKIMKEMPFEPTKPIWSAFLAGCRAHGDLEMSEYAAWKLIELLPENSSHYVLLSNIYAQMGRRIDAEKVLELMKERGLKRDLGCSSVELQPQDHVHELLA</sequence>
<gene>
    <name evidence="3" type="ORF">Acr_17g0001730</name>
</gene>
<evidence type="ECO:0000313" key="4">
    <source>
        <dbReference type="Proteomes" id="UP000585474"/>
    </source>
</evidence>
<protein>
    <submittedName>
        <fullName evidence="3">Tetratricopeptide repeat (TPR)-like superfamily protein</fullName>
    </submittedName>
</protein>
<feature type="repeat" description="PPR" evidence="2">
    <location>
        <begin position="158"/>
        <end position="192"/>
    </location>
</feature>
<dbReference type="InterPro" id="IPR046848">
    <property type="entry name" value="E_motif"/>
</dbReference>
<dbReference type="Gene3D" id="1.25.40.10">
    <property type="entry name" value="Tetratricopeptide repeat domain"/>
    <property type="match status" value="2"/>
</dbReference>
<dbReference type="InterPro" id="IPR002885">
    <property type="entry name" value="PPR_rpt"/>
</dbReference>
<organism evidence="3 4">
    <name type="scientific">Actinidia rufa</name>
    <dbReference type="NCBI Taxonomy" id="165716"/>
    <lineage>
        <taxon>Eukaryota</taxon>
        <taxon>Viridiplantae</taxon>
        <taxon>Streptophyta</taxon>
        <taxon>Embryophyta</taxon>
        <taxon>Tracheophyta</taxon>
        <taxon>Spermatophyta</taxon>
        <taxon>Magnoliopsida</taxon>
        <taxon>eudicotyledons</taxon>
        <taxon>Gunneridae</taxon>
        <taxon>Pentapetalae</taxon>
        <taxon>asterids</taxon>
        <taxon>Ericales</taxon>
        <taxon>Actinidiaceae</taxon>
        <taxon>Actinidia</taxon>
    </lineage>
</organism>
<evidence type="ECO:0000313" key="3">
    <source>
        <dbReference type="EMBL" id="GFZ04601.1"/>
    </source>
</evidence>
<dbReference type="InterPro" id="IPR046960">
    <property type="entry name" value="PPR_At4g14850-like_plant"/>
</dbReference>
<dbReference type="Pfam" id="PF01535">
    <property type="entry name" value="PPR"/>
    <property type="match status" value="1"/>
</dbReference>
<dbReference type="PROSITE" id="PS51375">
    <property type="entry name" value="PPR"/>
    <property type="match status" value="3"/>
</dbReference>
<dbReference type="EMBL" id="BJWL01000017">
    <property type="protein sequence ID" value="GFZ04601.1"/>
    <property type="molecule type" value="Genomic_DNA"/>
</dbReference>
<keyword evidence="4" id="KW-1185">Reference proteome</keyword>
<comment type="caution">
    <text evidence="3">The sequence shown here is derived from an EMBL/GenBank/DDBJ whole genome shotgun (WGS) entry which is preliminary data.</text>
</comment>
<dbReference type="Proteomes" id="UP000585474">
    <property type="component" value="Unassembled WGS sequence"/>
</dbReference>
<dbReference type="FunFam" id="1.25.40.10:FF:000242">
    <property type="entry name" value="Pentatricopeptide repeat-containing protein"/>
    <property type="match status" value="1"/>
</dbReference>
<dbReference type="Pfam" id="PF13041">
    <property type="entry name" value="PPR_2"/>
    <property type="match status" value="1"/>
</dbReference>
<dbReference type="InterPro" id="IPR011990">
    <property type="entry name" value="TPR-like_helical_dom_sf"/>
</dbReference>
<evidence type="ECO:0000256" key="1">
    <source>
        <dbReference type="ARBA" id="ARBA00022737"/>
    </source>
</evidence>
<proteinExistence type="predicted"/>
<keyword evidence="1" id="KW-0677">Repeat</keyword>
<dbReference type="GO" id="GO:0009451">
    <property type="term" value="P:RNA modification"/>
    <property type="evidence" value="ECO:0007669"/>
    <property type="project" value="InterPro"/>
</dbReference>
<dbReference type="AlphaFoldDB" id="A0A7J0G1E4"/>
<evidence type="ECO:0000256" key="2">
    <source>
        <dbReference type="PROSITE-ProRule" id="PRU00708"/>
    </source>
</evidence>
<dbReference type="Pfam" id="PF20431">
    <property type="entry name" value="E_motif"/>
    <property type="match status" value="1"/>
</dbReference>
<dbReference type="GO" id="GO:0003723">
    <property type="term" value="F:RNA binding"/>
    <property type="evidence" value="ECO:0007669"/>
    <property type="project" value="InterPro"/>
</dbReference>
<accession>A0A7J0G1E4</accession>
<dbReference type="PANTHER" id="PTHR47926:SF490">
    <property type="entry name" value="REPEAT-LIKE SUPERFAMILY PROTEIN, PUTATIVE-RELATED"/>
    <property type="match status" value="1"/>
</dbReference>
<dbReference type="PANTHER" id="PTHR47926">
    <property type="entry name" value="PENTATRICOPEPTIDE REPEAT-CONTAINING PROTEIN"/>
    <property type="match status" value="1"/>
</dbReference>
<dbReference type="OrthoDB" id="1877720at2759"/>